<accession>A0A1X3J225</accession>
<evidence type="ECO:0000313" key="2">
    <source>
        <dbReference type="Proteomes" id="UP000193942"/>
    </source>
</evidence>
<dbReference type="RefSeq" id="WP_001613027.1">
    <property type="nucleotide sequence ID" value="NZ_ADIZ01000017.1"/>
</dbReference>
<comment type="caution">
    <text evidence="1">The sequence shown here is derived from an EMBL/GenBank/DDBJ whole genome shotgun (WGS) entry which is preliminary data.</text>
</comment>
<reference evidence="1 2" key="1">
    <citation type="submission" date="2010-04" db="EMBL/GenBank/DDBJ databases">
        <title>The Genome Sequence of Escherichia coli TA447.</title>
        <authorList>
            <consortium name="The Broad Institute Genome Sequencing Platform"/>
            <consortium name="The Broad Institute Genome Sequencing Center for Infectious Disease"/>
            <person name="Feldgarden M."/>
            <person name="Gordon D.M."/>
            <person name="Johnson J.R."/>
            <person name="Johnston B.D."/>
            <person name="Young S."/>
            <person name="Zeng Q."/>
            <person name="Koehrsen M."/>
            <person name="Alvarado L."/>
            <person name="Berlin A.M."/>
            <person name="Borenstein D."/>
            <person name="Chapman S.B."/>
            <person name="Chen Z."/>
            <person name="Engels R."/>
            <person name="Freedman E."/>
            <person name="Gellesch M."/>
            <person name="Goldberg J."/>
            <person name="Griggs A."/>
            <person name="Gujja S."/>
            <person name="Heilman E.R."/>
            <person name="Heiman D.I."/>
            <person name="Hepburn T.A."/>
            <person name="Howarth C."/>
            <person name="Jen D."/>
            <person name="Larson L."/>
            <person name="Mehta T."/>
            <person name="Park D."/>
            <person name="Pearson M."/>
            <person name="Richards J."/>
            <person name="Roberts A."/>
            <person name="Saif S."/>
            <person name="Shea T.D."/>
            <person name="Shenoy N."/>
            <person name="Sisk P."/>
            <person name="Stolte C."/>
            <person name="Sykes S.N."/>
            <person name="Walk T."/>
            <person name="White J."/>
            <person name="Yandava C."/>
            <person name="Haas B."/>
            <person name="Henn M.R."/>
            <person name="Nusbaum C."/>
            <person name="Birren B."/>
        </authorList>
    </citation>
    <scope>NUCLEOTIDE SEQUENCE [LARGE SCALE GENOMIC DNA]</scope>
    <source>
        <strain evidence="1 2">TA447</strain>
    </source>
</reference>
<dbReference type="AlphaFoldDB" id="A0A1X3J225"/>
<organism evidence="1 2">
    <name type="scientific">Escherichia coli TA447</name>
    <dbReference type="NCBI Taxonomy" id="656447"/>
    <lineage>
        <taxon>Bacteria</taxon>
        <taxon>Pseudomonadati</taxon>
        <taxon>Pseudomonadota</taxon>
        <taxon>Gammaproteobacteria</taxon>
        <taxon>Enterobacterales</taxon>
        <taxon>Enterobacteriaceae</taxon>
        <taxon>Escherichia</taxon>
    </lineage>
</organism>
<dbReference type="EMBL" id="ADIZ01000017">
    <property type="protein sequence ID" value="OSK94617.1"/>
    <property type="molecule type" value="Genomic_DNA"/>
</dbReference>
<sequence>MGKDEIIDYIQKTFSEYPDYLKNGVVDEDNIAYCHDAINLFSGKSWIELMASDLYHSEDAVMCLTKPAFSYYIAAYLKLFIENYYEADALVDTILNMLTPPVRNGIPSTTWIAKNLDCFSRNKRVAISFTFQYLCNEYNDPNTEKALNIYWGQYLNESLLIKNVQNSKNKCKSQ</sequence>
<gene>
    <name evidence="1" type="ORF">ECXG_03482</name>
</gene>
<name>A0A1X3J225_ECOLX</name>
<evidence type="ECO:0000313" key="1">
    <source>
        <dbReference type="EMBL" id="OSK94617.1"/>
    </source>
</evidence>
<proteinExistence type="predicted"/>
<protein>
    <submittedName>
        <fullName evidence="1">Uncharacterized protein</fullName>
    </submittedName>
</protein>
<dbReference type="Proteomes" id="UP000193942">
    <property type="component" value="Unassembled WGS sequence"/>
</dbReference>